<dbReference type="HOGENOM" id="CLU_1923888_0_0_9"/>
<gene>
    <name evidence="1" type="ordered locus">Clole_3386</name>
</gene>
<evidence type="ECO:0000313" key="2">
    <source>
        <dbReference type="Proteomes" id="UP000008467"/>
    </source>
</evidence>
<reference evidence="1 2" key="1">
    <citation type="journal article" date="2011" name="J. Bacteriol.">
        <title>Complete genome sequence of the cellulose-degrading bacterium Cellulosilyticum lentocellum.</title>
        <authorList>
            <consortium name="US DOE Joint Genome Institute"/>
            <person name="Miller D.A."/>
            <person name="Suen G."/>
            <person name="Bruce D."/>
            <person name="Copeland A."/>
            <person name="Cheng J.F."/>
            <person name="Detter C."/>
            <person name="Goodwin L.A."/>
            <person name="Han C.S."/>
            <person name="Hauser L.J."/>
            <person name="Land M.L."/>
            <person name="Lapidus A."/>
            <person name="Lucas S."/>
            <person name="Meincke L."/>
            <person name="Pitluck S."/>
            <person name="Tapia R."/>
            <person name="Teshima H."/>
            <person name="Woyke T."/>
            <person name="Fox B.G."/>
            <person name="Angert E.R."/>
            <person name="Currie C.R."/>
        </authorList>
    </citation>
    <scope>NUCLEOTIDE SEQUENCE [LARGE SCALE GENOMIC DNA]</scope>
    <source>
        <strain evidence="2">ATCC 49066 / DSM 5427 / NCIMB 11756 / RHM5</strain>
    </source>
</reference>
<evidence type="ECO:0000313" key="1">
    <source>
        <dbReference type="EMBL" id="ADZ85076.1"/>
    </source>
</evidence>
<dbReference type="KEGG" id="cle:Clole_3386"/>
<sequence>MNLLAENEKIKIVGEYEKTFLINKKDGSKILIGDFYGDPQVAIIDKKERFCVTGGYGLIIYYLSNPYEPYSYERQTLQWKEMFRDGEEAWVEDIKQIDDNIIEVKFDEMKNPLVINIITGEIQQ</sequence>
<dbReference type="AlphaFoldDB" id="F2JR95"/>
<protein>
    <submittedName>
        <fullName evidence="1">Uncharacterized protein</fullName>
    </submittedName>
</protein>
<dbReference type="EMBL" id="CP002582">
    <property type="protein sequence ID" value="ADZ85076.1"/>
    <property type="molecule type" value="Genomic_DNA"/>
</dbReference>
<accession>F2JR95</accession>
<dbReference type="Proteomes" id="UP000008467">
    <property type="component" value="Chromosome"/>
</dbReference>
<dbReference type="RefSeq" id="WP_013658353.1">
    <property type="nucleotide sequence ID" value="NC_015275.1"/>
</dbReference>
<proteinExistence type="predicted"/>
<dbReference type="eggNOG" id="ENOG503300F">
    <property type="taxonomic scope" value="Bacteria"/>
</dbReference>
<organism evidence="1 2">
    <name type="scientific">Cellulosilyticum lentocellum (strain ATCC 49066 / DSM 5427 / NCIMB 11756 / RHM5)</name>
    <name type="common">Clostridium lentocellum</name>
    <dbReference type="NCBI Taxonomy" id="642492"/>
    <lineage>
        <taxon>Bacteria</taxon>
        <taxon>Bacillati</taxon>
        <taxon>Bacillota</taxon>
        <taxon>Clostridia</taxon>
        <taxon>Lachnospirales</taxon>
        <taxon>Cellulosilyticaceae</taxon>
        <taxon>Cellulosilyticum</taxon>
    </lineage>
</organism>
<keyword evidence="2" id="KW-1185">Reference proteome</keyword>
<name>F2JR95_CELLD</name>